<evidence type="ECO:0000313" key="2">
    <source>
        <dbReference type="Proteomes" id="UP001154282"/>
    </source>
</evidence>
<keyword evidence="2" id="KW-1185">Reference proteome</keyword>
<organism evidence="1 2">
    <name type="scientific">Linum tenue</name>
    <dbReference type="NCBI Taxonomy" id="586396"/>
    <lineage>
        <taxon>Eukaryota</taxon>
        <taxon>Viridiplantae</taxon>
        <taxon>Streptophyta</taxon>
        <taxon>Embryophyta</taxon>
        <taxon>Tracheophyta</taxon>
        <taxon>Spermatophyta</taxon>
        <taxon>Magnoliopsida</taxon>
        <taxon>eudicotyledons</taxon>
        <taxon>Gunneridae</taxon>
        <taxon>Pentapetalae</taxon>
        <taxon>rosids</taxon>
        <taxon>fabids</taxon>
        <taxon>Malpighiales</taxon>
        <taxon>Linaceae</taxon>
        <taxon>Linum</taxon>
    </lineage>
</organism>
<dbReference type="EMBL" id="CAMGYJ010000007">
    <property type="protein sequence ID" value="CAI0448681.1"/>
    <property type="molecule type" value="Genomic_DNA"/>
</dbReference>
<dbReference type="AlphaFoldDB" id="A0AAV0MRG7"/>
<dbReference type="Proteomes" id="UP001154282">
    <property type="component" value="Unassembled WGS sequence"/>
</dbReference>
<sequence>MTISSTPPFPTFSPSDCFRLPSFSLQVWRWVSRHIRLHSLMDIKGKRLMMSD</sequence>
<accession>A0AAV0MRG7</accession>
<name>A0AAV0MRG7_9ROSI</name>
<evidence type="ECO:0000313" key="1">
    <source>
        <dbReference type="EMBL" id="CAI0448681.1"/>
    </source>
</evidence>
<gene>
    <name evidence="1" type="ORF">LITE_LOCUS29894</name>
</gene>
<protein>
    <submittedName>
        <fullName evidence="1">Uncharacterized protein</fullName>
    </submittedName>
</protein>
<reference evidence="1" key="1">
    <citation type="submission" date="2022-08" db="EMBL/GenBank/DDBJ databases">
        <authorList>
            <person name="Gutierrez-Valencia J."/>
        </authorList>
    </citation>
    <scope>NUCLEOTIDE SEQUENCE</scope>
</reference>
<comment type="caution">
    <text evidence="1">The sequence shown here is derived from an EMBL/GenBank/DDBJ whole genome shotgun (WGS) entry which is preliminary data.</text>
</comment>
<proteinExistence type="predicted"/>